<organism evidence="2 3">
    <name type="scientific">Glarea lozoyensis (strain ATCC 74030 / MF5533)</name>
    <dbReference type="NCBI Taxonomy" id="1104152"/>
    <lineage>
        <taxon>Eukaryota</taxon>
        <taxon>Fungi</taxon>
        <taxon>Dikarya</taxon>
        <taxon>Ascomycota</taxon>
        <taxon>Pezizomycotina</taxon>
        <taxon>Leotiomycetes</taxon>
        <taxon>Helotiales</taxon>
        <taxon>Helotiaceae</taxon>
        <taxon>Glarea</taxon>
    </lineage>
</organism>
<evidence type="ECO:0000313" key="2">
    <source>
        <dbReference type="EMBL" id="EHL03283.1"/>
    </source>
</evidence>
<keyword evidence="3" id="KW-1185">Reference proteome</keyword>
<dbReference type="AlphaFoldDB" id="H0EDP3"/>
<gene>
    <name evidence="2" type="ORF">M7I_0498</name>
</gene>
<dbReference type="InParanoid" id="H0EDP3"/>
<name>H0EDP3_GLAL7</name>
<evidence type="ECO:0000256" key="1">
    <source>
        <dbReference type="SAM" id="MobiDB-lite"/>
    </source>
</evidence>
<feature type="region of interest" description="Disordered" evidence="1">
    <location>
        <begin position="1"/>
        <end position="38"/>
    </location>
</feature>
<comment type="caution">
    <text evidence="2">The sequence shown here is derived from an EMBL/GenBank/DDBJ whole genome shotgun (WGS) entry which is preliminary data.</text>
</comment>
<protein>
    <submittedName>
        <fullName evidence="2">Uncharacterized protein</fullName>
    </submittedName>
</protein>
<evidence type="ECO:0000313" key="3">
    <source>
        <dbReference type="Proteomes" id="UP000005446"/>
    </source>
</evidence>
<dbReference type="EMBL" id="AGUE01000010">
    <property type="protein sequence ID" value="EHL03283.1"/>
    <property type="molecule type" value="Genomic_DNA"/>
</dbReference>
<reference evidence="2 3" key="1">
    <citation type="journal article" date="2012" name="Eukaryot. Cell">
        <title>Genome sequence of the fungus Glarea lozoyensis: the first genome sequence of a species from the Helotiaceae family.</title>
        <authorList>
            <person name="Youssar L."/>
            <person name="Gruening B.A."/>
            <person name="Erxleben A."/>
            <person name="Guenther S."/>
            <person name="Huettel W."/>
        </authorList>
    </citation>
    <scope>NUCLEOTIDE SEQUENCE [LARGE SCALE GENOMIC DNA]</scope>
    <source>
        <strain evidence="3">ATCC 74030 / MF5533</strain>
    </source>
</reference>
<sequence length="38" mass="4204">MASRINSLMRGLNGLSRGRSSPENPGLLLWRSGEHQPK</sequence>
<dbReference type="HOGENOM" id="CLU_3335687_0_0_1"/>
<proteinExistence type="predicted"/>
<accession>H0EDP3</accession>
<dbReference type="Proteomes" id="UP000005446">
    <property type="component" value="Unassembled WGS sequence"/>
</dbReference>